<keyword evidence="3" id="KW-1185">Reference proteome</keyword>
<dbReference type="GO" id="GO:1902936">
    <property type="term" value="F:phosphatidylinositol bisphosphate binding"/>
    <property type="evidence" value="ECO:0007669"/>
    <property type="project" value="TreeGrafter"/>
</dbReference>
<dbReference type="PROSITE" id="PS50191">
    <property type="entry name" value="CRAL_TRIO"/>
    <property type="match status" value="1"/>
</dbReference>
<sequence>MVKADFLINPLFLSQNCIPGRYKRAHIINESLVLKPVWAILKQFLSEKIKSRVYFHSDIADLLEFFPRSVLPAEYGGDLTDIDANEWLRRANMEHGTNSIGGQPNFY</sequence>
<dbReference type="InterPro" id="IPR036865">
    <property type="entry name" value="CRAL-TRIO_dom_sf"/>
</dbReference>
<evidence type="ECO:0000313" key="3">
    <source>
        <dbReference type="Proteomes" id="UP001054945"/>
    </source>
</evidence>
<dbReference type="PANTHER" id="PTHR10174:SF208">
    <property type="entry name" value="CRAL-TRIO DOMAIN-CONTAINING PROTEIN DDB_G0278031"/>
    <property type="match status" value="1"/>
</dbReference>
<evidence type="ECO:0000313" key="2">
    <source>
        <dbReference type="EMBL" id="GIX66737.1"/>
    </source>
</evidence>
<dbReference type="Proteomes" id="UP001054945">
    <property type="component" value="Unassembled WGS sequence"/>
</dbReference>
<dbReference type="Gene3D" id="3.40.525.10">
    <property type="entry name" value="CRAL-TRIO lipid binding domain"/>
    <property type="match status" value="1"/>
</dbReference>
<dbReference type="PRINTS" id="PR00180">
    <property type="entry name" value="CRETINALDHBP"/>
</dbReference>
<evidence type="ECO:0000259" key="1">
    <source>
        <dbReference type="PROSITE" id="PS50191"/>
    </source>
</evidence>
<dbReference type="EMBL" id="BPLR01019337">
    <property type="protein sequence ID" value="GIX66737.1"/>
    <property type="molecule type" value="Genomic_DNA"/>
</dbReference>
<proteinExistence type="predicted"/>
<feature type="domain" description="CRAL-TRIO" evidence="1">
    <location>
        <begin position="1"/>
        <end position="83"/>
    </location>
</feature>
<reference evidence="2 3" key="1">
    <citation type="submission" date="2021-06" db="EMBL/GenBank/DDBJ databases">
        <title>Caerostris extrusa draft genome.</title>
        <authorList>
            <person name="Kono N."/>
            <person name="Arakawa K."/>
        </authorList>
    </citation>
    <scope>NUCLEOTIDE SEQUENCE [LARGE SCALE GENOMIC DNA]</scope>
</reference>
<comment type="caution">
    <text evidence="2">The sequence shown here is derived from an EMBL/GenBank/DDBJ whole genome shotgun (WGS) entry which is preliminary data.</text>
</comment>
<accession>A0AAV4M3P5</accession>
<dbReference type="GO" id="GO:0016020">
    <property type="term" value="C:membrane"/>
    <property type="evidence" value="ECO:0007669"/>
    <property type="project" value="TreeGrafter"/>
</dbReference>
<protein>
    <submittedName>
        <fullName evidence="2">Alpha-tocopherol transfer protein-like</fullName>
    </submittedName>
</protein>
<dbReference type="CDD" id="cd00170">
    <property type="entry name" value="SEC14"/>
    <property type="match status" value="1"/>
</dbReference>
<dbReference type="PANTHER" id="PTHR10174">
    <property type="entry name" value="ALPHA-TOCOPHEROL TRANSFER PROTEIN-RELATED"/>
    <property type="match status" value="1"/>
</dbReference>
<name>A0AAV4M3P5_CAEEX</name>
<dbReference type="SUPFAM" id="SSF52087">
    <property type="entry name" value="CRAL/TRIO domain"/>
    <property type="match status" value="1"/>
</dbReference>
<gene>
    <name evidence="2" type="primary">TTPAL_10</name>
    <name evidence="2" type="ORF">CEXT_454561</name>
</gene>
<dbReference type="AlphaFoldDB" id="A0AAV4M3P5"/>
<dbReference type="InterPro" id="IPR001251">
    <property type="entry name" value="CRAL-TRIO_dom"/>
</dbReference>
<organism evidence="2 3">
    <name type="scientific">Caerostris extrusa</name>
    <name type="common">Bark spider</name>
    <name type="synonym">Caerostris bankana</name>
    <dbReference type="NCBI Taxonomy" id="172846"/>
    <lineage>
        <taxon>Eukaryota</taxon>
        <taxon>Metazoa</taxon>
        <taxon>Ecdysozoa</taxon>
        <taxon>Arthropoda</taxon>
        <taxon>Chelicerata</taxon>
        <taxon>Arachnida</taxon>
        <taxon>Araneae</taxon>
        <taxon>Araneomorphae</taxon>
        <taxon>Entelegynae</taxon>
        <taxon>Araneoidea</taxon>
        <taxon>Araneidae</taxon>
        <taxon>Caerostris</taxon>
    </lineage>
</organism>
<dbReference type="Pfam" id="PF00650">
    <property type="entry name" value="CRAL_TRIO"/>
    <property type="match status" value="1"/>
</dbReference>